<feature type="domain" description="Disease resistance protein winged helix" evidence="7">
    <location>
        <begin position="439"/>
        <end position="512"/>
    </location>
</feature>
<dbReference type="SUPFAM" id="SSF52058">
    <property type="entry name" value="L domain-like"/>
    <property type="match status" value="2"/>
</dbReference>
<dbReference type="Gene3D" id="1.10.8.430">
    <property type="entry name" value="Helical domain of apoptotic protease-activating factors"/>
    <property type="match status" value="1"/>
</dbReference>
<name>A0A803KVT8_CHEQI</name>
<dbReference type="InterPro" id="IPR002182">
    <property type="entry name" value="NB-ARC"/>
</dbReference>
<evidence type="ECO:0000259" key="7">
    <source>
        <dbReference type="Pfam" id="PF23559"/>
    </source>
</evidence>
<dbReference type="GO" id="GO:0051707">
    <property type="term" value="P:response to other organism"/>
    <property type="evidence" value="ECO:0007669"/>
    <property type="project" value="UniProtKB-ARBA"/>
</dbReference>
<dbReference type="InterPro" id="IPR041118">
    <property type="entry name" value="Rx_N"/>
</dbReference>
<dbReference type="OMA" id="NEKWENW"/>
<dbReference type="FunFam" id="3.40.50.300:FF:001091">
    <property type="entry name" value="Probable disease resistance protein At1g61300"/>
    <property type="match status" value="1"/>
</dbReference>
<dbReference type="SUPFAM" id="SSF52540">
    <property type="entry name" value="P-loop containing nucleoside triphosphate hydrolases"/>
    <property type="match status" value="1"/>
</dbReference>
<evidence type="ECO:0000259" key="5">
    <source>
        <dbReference type="Pfam" id="PF00931"/>
    </source>
</evidence>
<dbReference type="Pfam" id="PF00931">
    <property type="entry name" value="NB-ARC"/>
    <property type="match status" value="1"/>
</dbReference>
<evidence type="ECO:0000259" key="6">
    <source>
        <dbReference type="Pfam" id="PF18052"/>
    </source>
</evidence>
<dbReference type="Pfam" id="PF18052">
    <property type="entry name" value="Rx_N"/>
    <property type="match status" value="1"/>
</dbReference>
<dbReference type="InterPro" id="IPR055414">
    <property type="entry name" value="LRR_R13L4/SHOC2-like"/>
</dbReference>
<dbReference type="Gene3D" id="1.20.5.4130">
    <property type="match status" value="1"/>
</dbReference>
<feature type="domain" description="NB-ARC" evidence="5">
    <location>
        <begin position="203"/>
        <end position="357"/>
    </location>
</feature>
<dbReference type="EnsemblPlants" id="AUR62003146-RA">
    <property type="protein sequence ID" value="AUR62003146-RA:cds"/>
    <property type="gene ID" value="AUR62003146"/>
</dbReference>
<dbReference type="Gene3D" id="1.10.10.10">
    <property type="entry name" value="Winged helix-like DNA-binding domain superfamily/Winged helix DNA-binding domain"/>
    <property type="match status" value="1"/>
</dbReference>
<dbReference type="InterPro" id="IPR027417">
    <property type="entry name" value="P-loop_NTPase"/>
</dbReference>
<feature type="domain" description="Disease resistance N-terminal" evidence="6">
    <location>
        <begin position="11"/>
        <end position="100"/>
    </location>
</feature>
<dbReference type="InterPro" id="IPR032675">
    <property type="entry name" value="LRR_dom_sf"/>
</dbReference>
<keyword evidence="3" id="KW-0611">Plant defense</keyword>
<dbReference type="InterPro" id="IPR058922">
    <property type="entry name" value="WHD_DRP"/>
</dbReference>
<feature type="domain" description="Disease resistance R13L4/SHOC-2-like LRR" evidence="8">
    <location>
        <begin position="584"/>
        <end position="884"/>
    </location>
</feature>
<dbReference type="Proteomes" id="UP000596660">
    <property type="component" value="Unplaced"/>
</dbReference>
<dbReference type="Gene3D" id="3.40.50.300">
    <property type="entry name" value="P-loop containing nucleotide triphosphate hydrolases"/>
    <property type="match status" value="1"/>
</dbReference>
<dbReference type="PANTHER" id="PTHR36766">
    <property type="entry name" value="PLANT BROAD-SPECTRUM MILDEW RESISTANCE PROTEIN RPW8"/>
    <property type="match status" value="1"/>
</dbReference>
<dbReference type="PRINTS" id="PR00364">
    <property type="entry name" value="DISEASERSIST"/>
</dbReference>
<accession>A0A803KVT8</accession>
<proteinExistence type="predicted"/>
<reference evidence="9" key="1">
    <citation type="journal article" date="2017" name="Nature">
        <title>The genome of Chenopodium quinoa.</title>
        <authorList>
            <person name="Jarvis D.E."/>
            <person name="Ho Y.S."/>
            <person name="Lightfoot D.J."/>
            <person name="Schmoeckel S.M."/>
            <person name="Li B."/>
            <person name="Borm T.J.A."/>
            <person name="Ohyanagi H."/>
            <person name="Mineta K."/>
            <person name="Michell C.T."/>
            <person name="Saber N."/>
            <person name="Kharbatia N.M."/>
            <person name="Rupper R.R."/>
            <person name="Sharp A.R."/>
            <person name="Dally N."/>
            <person name="Boughton B.A."/>
            <person name="Woo Y.H."/>
            <person name="Gao G."/>
            <person name="Schijlen E.G.W.M."/>
            <person name="Guo X."/>
            <person name="Momin A.A."/>
            <person name="Negrao S."/>
            <person name="Al-Babili S."/>
            <person name="Gehring C."/>
            <person name="Roessner U."/>
            <person name="Jung C."/>
            <person name="Murphy K."/>
            <person name="Arold S.T."/>
            <person name="Gojobori T."/>
            <person name="van der Linden C.G."/>
            <person name="van Loo E.N."/>
            <person name="Jellen E.N."/>
            <person name="Maughan P.J."/>
            <person name="Tester M."/>
        </authorList>
    </citation>
    <scope>NUCLEOTIDE SEQUENCE [LARGE SCALE GENOMIC DNA]</scope>
    <source>
        <strain evidence="9">cv. PI 614886</strain>
    </source>
</reference>
<reference evidence="9" key="2">
    <citation type="submission" date="2021-03" db="UniProtKB">
        <authorList>
            <consortium name="EnsemblPlants"/>
        </authorList>
    </citation>
    <scope>IDENTIFICATION</scope>
</reference>
<evidence type="ECO:0008006" key="11">
    <source>
        <dbReference type="Google" id="ProtNLM"/>
    </source>
</evidence>
<dbReference type="Gramene" id="AUR62003146-RA">
    <property type="protein sequence ID" value="AUR62003146-RA:cds"/>
    <property type="gene ID" value="AUR62003146"/>
</dbReference>
<dbReference type="GO" id="GO:0005524">
    <property type="term" value="F:ATP binding"/>
    <property type="evidence" value="ECO:0007669"/>
    <property type="project" value="UniProtKB-KW"/>
</dbReference>
<dbReference type="InterPro" id="IPR042197">
    <property type="entry name" value="Apaf_helical"/>
</dbReference>
<dbReference type="GO" id="GO:0043531">
    <property type="term" value="F:ADP binding"/>
    <property type="evidence" value="ECO:0007669"/>
    <property type="project" value="InterPro"/>
</dbReference>
<evidence type="ECO:0000259" key="8">
    <source>
        <dbReference type="Pfam" id="PF23598"/>
    </source>
</evidence>
<evidence type="ECO:0000313" key="10">
    <source>
        <dbReference type="Proteomes" id="UP000596660"/>
    </source>
</evidence>
<evidence type="ECO:0000256" key="3">
    <source>
        <dbReference type="ARBA" id="ARBA00022821"/>
    </source>
</evidence>
<keyword evidence="4" id="KW-0067">ATP-binding</keyword>
<evidence type="ECO:0000256" key="4">
    <source>
        <dbReference type="ARBA" id="ARBA00022840"/>
    </source>
</evidence>
<protein>
    <recommendedName>
        <fullName evidence="11">Disease resistance protein RGA3</fullName>
    </recommendedName>
</protein>
<dbReference type="InterPro" id="IPR036388">
    <property type="entry name" value="WH-like_DNA-bd_sf"/>
</dbReference>
<keyword evidence="10" id="KW-1185">Reference proteome</keyword>
<dbReference type="FunFam" id="1.10.10.10:FF:000322">
    <property type="entry name" value="Probable disease resistance protein At1g63360"/>
    <property type="match status" value="1"/>
</dbReference>
<dbReference type="GO" id="GO:0006952">
    <property type="term" value="P:defense response"/>
    <property type="evidence" value="ECO:0007669"/>
    <property type="project" value="UniProtKB-KW"/>
</dbReference>
<dbReference type="Pfam" id="PF23559">
    <property type="entry name" value="WHD_DRP"/>
    <property type="match status" value="1"/>
</dbReference>
<keyword evidence="2" id="KW-0547">Nucleotide-binding</keyword>
<evidence type="ECO:0000256" key="2">
    <source>
        <dbReference type="ARBA" id="ARBA00022741"/>
    </source>
</evidence>
<keyword evidence="1" id="KW-0677">Repeat</keyword>
<evidence type="ECO:0000313" key="9">
    <source>
        <dbReference type="EnsemblPlants" id="AUR62003146-RA:cds"/>
    </source>
</evidence>
<organism evidence="9 10">
    <name type="scientific">Chenopodium quinoa</name>
    <name type="common">Quinoa</name>
    <dbReference type="NCBI Taxonomy" id="63459"/>
    <lineage>
        <taxon>Eukaryota</taxon>
        <taxon>Viridiplantae</taxon>
        <taxon>Streptophyta</taxon>
        <taxon>Embryophyta</taxon>
        <taxon>Tracheophyta</taxon>
        <taxon>Spermatophyta</taxon>
        <taxon>Magnoliopsida</taxon>
        <taxon>eudicotyledons</taxon>
        <taxon>Gunneridae</taxon>
        <taxon>Pentapetalae</taxon>
        <taxon>Caryophyllales</taxon>
        <taxon>Chenopodiaceae</taxon>
        <taxon>Chenopodioideae</taxon>
        <taxon>Atripliceae</taxon>
        <taxon>Chenopodium</taxon>
    </lineage>
</organism>
<dbReference type="PANTHER" id="PTHR36766:SF35">
    <property type="entry name" value="DISEASE RESISTANCE PROTEIN RGA3"/>
    <property type="match status" value="1"/>
</dbReference>
<evidence type="ECO:0000256" key="1">
    <source>
        <dbReference type="ARBA" id="ARBA00022737"/>
    </source>
</evidence>
<dbReference type="AlphaFoldDB" id="A0A803KVT8"/>
<dbReference type="Pfam" id="PF23598">
    <property type="entry name" value="LRR_14"/>
    <property type="match status" value="1"/>
</dbReference>
<sequence length="1174" mass="133965">MAEAVLFGIAQEVLKSLESEALAEIASAWGFKSRLDKLKDTINTLKDVLLDAEARQADNLPDSHAVRGWLQRLTTVVYEADDLFDEFHTIASRKQLLGGNKVTREVQTFLSRYNQMIFAFRVSKKIKSIREKLADIVSDGTQFNFVPCSHEGGRVMNRTMRVQTDSYVHVEEVIGRDDDKKLILGVLLASSSTGVDHEQREEMLPVIPIVGMGGMGKTTLAQLIYNDPQVKEYFEMRLWACVSEDFDIQEITKKILRSATNTEIPELDMEQLQGRLRGILGEKKYFLVLDDVWNNNREKWLKLRAYLKVGRKGSKIVVTTRSSEVAEIMSTFPPHELQGLSEERSWELFKKTAYNEESQQNPRLVEVGEEIVEKCGRLPLAIRTIGSLLYGKEERKWLSIKDVSLAKIPESQCDIMSILRLSYHHLWSPLKNCFAYCSLFPKDTELDKELLIDLWMAEGFITPEFNENQSIDEAAEDYFQTLLQRGFFQDITRNEWGAITSCKMHDLMHDLAQEVAGVKCKVGMFAESDFDDKILHLSLAYRLTSLWKIPIPTNMLNLKLLRTFLLPEQSSDGSPLSKSVCRQLMRRFSCLRVLDLHHLDLKSLPSSIGKLIHLRFLNLSRTDIEKHPETITNLQNLETLNLNCCSQLRTLPKDIRKLAKLRRLDVAECDNLNHMPSGLARFTLLNRLPFFIVNYEHSAELWNKPNSTAKLSDLKELNNLRGELCIKICRDFDMNMLQEAMEADLTKKQGLIKLTISFQETFRILKEADKYCNHDEAVLEGLKPHSSLRSLCFENYKGQKLPSWARKGDLCISLPNLVEIVLYECSCQQVPLFSQLRFLKHLRLMCMDSVEYMEDGVCDISSSSSKSQGIKTPFFPSLEVLWLYKMKNLKGWWKGLGVEALGKKCPEMKFLPLCPKVEVLNLKASNERLSVLKIATITASCSGSGRADLKLKELRIDNVEDQLMPLPKQCLNQLSSLAVHNDHKLVNTKSLIETFATLSYSLRHLSFCECNNLRSISQGLEHLTGLENLAFRSCSELDLLSVNELQTPSGEGDEDGRKMMPWKAFKTNLRSLVLDGLPKMVGLPSGLQHLTNLRYLELTSNEELREIPEWISCLCSLEDFSLYNCPKLTYLPEALRKITSLNKLTIGGCPGLRKRCQRPNGLDCHKFQHVPIAI</sequence>
<dbReference type="Gene3D" id="3.80.10.10">
    <property type="entry name" value="Ribonuclease Inhibitor"/>
    <property type="match status" value="3"/>
</dbReference>